<dbReference type="InterPro" id="IPR001173">
    <property type="entry name" value="Glyco_trans_2-like"/>
</dbReference>
<evidence type="ECO:0000256" key="2">
    <source>
        <dbReference type="ARBA" id="ARBA00022475"/>
    </source>
</evidence>
<evidence type="ECO:0000256" key="1">
    <source>
        <dbReference type="ARBA" id="ARBA00004236"/>
    </source>
</evidence>
<dbReference type="GO" id="GO:0016740">
    <property type="term" value="F:transferase activity"/>
    <property type="evidence" value="ECO:0007669"/>
    <property type="project" value="UniProtKB-KW"/>
</dbReference>
<dbReference type="Gene3D" id="3.90.550.10">
    <property type="entry name" value="Spore Coat Polysaccharide Biosynthesis Protein SpsA, Chain A"/>
    <property type="match status" value="1"/>
</dbReference>
<dbReference type="Proteomes" id="UP000624183">
    <property type="component" value="Unassembled WGS sequence"/>
</dbReference>
<name>A0ABQ3BHN6_9ACTN</name>
<evidence type="ECO:0000256" key="9">
    <source>
        <dbReference type="ARBA" id="ARBA00040345"/>
    </source>
</evidence>
<dbReference type="EMBL" id="BMUW01000002">
    <property type="protein sequence ID" value="GGZ45722.1"/>
    <property type="molecule type" value="Genomic_DNA"/>
</dbReference>
<keyword evidence="4 11" id="KW-0808">Transferase</keyword>
<evidence type="ECO:0000256" key="6">
    <source>
        <dbReference type="ARBA" id="ARBA00037281"/>
    </source>
</evidence>
<feature type="domain" description="Glycosyltransferase 2-like" evidence="10">
    <location>
        <begin position="12"/>
        <end position="165"/>
    </location>
</feature>
<evidence type="ECO:0000259" key="10">
    <source>
        <dbReference type="Pfam" id="PF00535"/>
    </source>
</evidence>
<dbReference type="PANTHER" id="PTHR43646">
    <property type="entry name" value="GLYCOSYLTRANSFERASE"/>
    <property type="match status" value="1"/>
</dbReference>
<keyword evidence="12" id="KW-1185">Reference proteome</keyword>
<comment type="similarity">
    <text evidence="8">Belongs to the glycosyltransferase 2 family. CrtQ subfamily.</text>
</comment>
<reference evidence="12" key="1">
    <citation type="journal article" date="2019" name="Int. J. Syst. Evol. Microbiol.">
        <title>The Global Catalogue of Microorganisms (GCM) 10K type strain sequencing project: providing services to taxonomists for standard genome sequencing and annotation.</title>
        <authorList>
            <consortium name="The Broad Institute Genomics Platform"/>
            <consortium name="The Broad Institute Genome Sequencing Center for Infectious Disease"/>
            <person name="Wu L."/>
            <person name="Ma J."/>
        </authorList>
    </citation>
    <scope>NUCLEOTIDE SEQUENCE [LARGE SCALE GENOMIC DNA]</scope>
    <source>
        <strain evidence="12">JCM 4602</strain>
    </source>
</reference>
<dbReference type="InterPro" id="IPR029044">
    <property type="entry name" value="Nucleotide-diphossugar_trans"/>
</dbReference>
<dbReference type="SUPFAM" id="SSF53448">
    <property type="entry name" value="Nucleotide-diphospho-sugar transferases"/>
    <property type="match status" value="1"/>
</dbReference>
<comment type="pathway">
    <text evidence="7">Carotenoid biosynthesis; staphyloxanthin biosynthesis; staphyloxanthin from farnesyl diphosphate: step 4/5.</text>
</comment>
<evidence type="ECO:0000256" key="7">
    <source>
        <dbReference type="ARBA" id="ARBA00037904"/>
    </source>
</evidence>
<protein>
    <recommendedName>
        <fullName evidence="9">4,4'-diaponeurosporenoate glycosyltransferase</fullName>
    </recommendedName>
</protein>
<evidence type="ECO:0000313" key="12">
    <source>
        <dbReference type="Proteomes" id="UP000624183"/>
    </source>
</evidence>
<evidence type="ECO:0000256" key="4">
    <source>
        <dbReference type="ARBA" id="ARBA00022679"/>
    </source>
</evidence>
<accession>A0ABQ3BHN6</accession>
<sequence length="253" mass="26897">MTVPGSIRAIAVVIPARDEEELLPAALTSLRTAAAHPGIESVRVLTVVVADCCTDTTAAVSRAAGALVVPVHFRNVGRARAAGVRAALGVIGGPPDGVWIASTDADSSVRPDWLAYQAARAAEGWDAVIGTVTVDRWPAGRTDLADRYCHLYENSRPPADLPWRHPHVHGANLGVSTRAYTAAGGFPPTPLNEDRGLVEALERTGAHLLRTSDCPVTTSARRNPRAQGGFGDHLIELDRTLLDIRTRRQPTPP</sequence>
<evidence type="ECO:0000256" key="3">
    <source>
        <dbReference type="ARBA" id="ARBA00022676"/>
    </source>
</evidence>
<keyword evidence="2" id="KW-1003">Cell membrane</keyword>
<organism evidence="11 12">
    <name type="scientific">Streptomyces rubiginosohelvolus</name>
    <dbReference type="NCBI Taxonomy" id="67362"/>
    <lineage>
        <taxon>Bacteria</taxon>
        <taxon>Bacillati</taxon>
        <taxon>Actinomycetota</taxon>
        <taxon>Actinomycetes</taxon>
        <taxon>Kitasatosporales</taxon>
        <taxon>Streptomycetaceae</taxon>
        <taxon>Streptomyces</taxon>
    </lineage>
</organism>
<comment type="function">
    <text evidence="6">Catalyzes the glycosylation of 4,4'-diaponeurosporenoate, i.e. the esterification of glucose at the C1'' position with the carboxyl group of 4,4'-diaponeurosporenic acid, to form glycosyl-4,4'-diaponeurosporenoate. This is a step in the biosynthesis of staphyloxanthin, an orange pigment present in most staphylococci strains.</text>
</comment>
<dbReference type="Pfam" id="PF00535">
    <property type="entry name" value="Glycos_transf_2"/>
    <property type="match status" value="1"/>
</dbReference>
<comment type="caution">
    <text evidence="11">The sequence shown here is derived from an EMBL/GenBank/DDBJ whole genome shotgun (WGS) entry which is preliminary data.</text>
</comment>
<comment type="subcellular location">
    <subcellularLocation>
        <location evidence="1">Cell membrane</location>
    </subcellularLocation>
</comment>
<proteinExistence type="inferred from homology"/>
<evidence type="ECO:0000256" key="8">
    <source>
        <dbReference type="ARBA" id="ARBA00038120"/>
    </source>
</evidence>
<evidence type="ECO:0000256" key="5">
    <source>
        <dbReference type="ARBA" id="ARBA00023136"/>
    </source>
</evidence>
<keyword evidence="5" id="KW-0472">Membrane</keyword>
<gene>
    <name evidence="11" type="ORF">GCM10010328_20320</name>
</gene>
<keyword evidence="3" id="KW-0328">Glycosyltransferase</keyword>
<evidence type="ECO:0000313" key="11">
    <source>
        <dbReference type="EMBL" id="GGZ45722.1"/>
    </source>
</evidence>
<dbReference type="PANTHER" id="PTHR43646:SF2">
    <property type="entry name" value="GLYCOSYLTRANSFERASE 2-LIKE DOMAIN-CONTAINING PROTEIN"/>
    <property type="match status" value="1"/>
</dbReference>